<dbReference type="Proteomes" id="UP001612915">
    <property type="component" value="Unassembled WGS sequence"/>
</dbReference>
<dbReference type="RefSeq" id="WP_398284366.1">
    <property type="nucleotide sequence ID" value="NZ_JBITLV010000009.1"/>
</dbReference>
<dbReference type="EMBL" id="JBITLV010000009">
    <property type="protein sequence ID" value="MFI7589765.1"/>
    <property type="molecule type" value="Genomic_DNA"/>
</dbReference>
<evidence type="ECO:0000259" key="8">
    <source>
        <dbReference type="Pfam" id="PF02771"/>
    </source>
</evidence>
<evidence type="ECO:0000256" key="5">
    <source>
        <dbReference type="ARBA" id="ARBA00023002"/>
    </source>
</evidence>
<dbReference type="InterPro" id="IPR036250">
    <property type="entry name" value="AcylCo_DH-like_C"/>
</dbReference>
<dbReference type="InterPro" id="IPR009100">
    <property type="entry name" value="AcylCoA_DH/oxidase_NM_dom_sf"/>
</dbReference>
<organism evidence="9 10">
    <name type="scientific">Spongisporangium articulatum</name>
    <dbReference type="NCBI Taxonomy" id="3362603"/>
    <lineage>
        <taxon>Bacteria</taxon>
        <taxon>Bacillati</taxon>
        <taxon>Actinomycetota</taxon>
        <taxon>Actinomycetes</taxon>
        <taxon>Kineosporiales</taxon>
        <taxon>Kineosporiaceae</taxon>
        <taxon>Spongisporangium</taxon>
    </lineage>
</organism>
<dbReference type="SUPFAM" id="SSF47203">
    <property type="entry name" value="Acyl-CoA dehydrogenase C-terminal domain-like"/>
    <property type="match status" value="2"/>
</dbReference>
<protein>
    <submittedName>
        <fullName evidence="9">Acyl-CoA dehydrogenase family protein</fullName>
    </submittedName>
</protein>
<evidence type="ECO:0000256" key="2">
    <source>
        <dbReference type="ARBA" id="ARBA00009347"/>
    </source>
</evidence>
<dbReference type="SUPFAM" id="SSF56645">
    <property type="entry name" value="Acyl-CoA dehydrogenase NM domain-like"/>
    <property type="match status" value="2"/>
</dbReference>
<dbReference type="PANTHER" id="PTHR43292">
    <property type="entry name" value="ACYL-COA DEHYDROGENASE"/>
    <property type="match status" value="1"/>
</dbReference>
<evidence type="ECO:0000259" key="6">
    <source>
        <dbReference type="Pfam" id="PF00441"/>
    </source>
</evidence>
<feature type="domain" description="Acyl-CoA dehydrogenase/oxidase C-terminal" evidence="6">
    <location>
        <begin position="199"/>
        <end position="323"/>
    </location>
</feature>
<dbReference type="InterPro" id="IPR052161">
    <property type="entry name" value="Mycobact_Acyl-CoA_DH"/>
</dbReference>
<dbReference type="InterPro" id="IPR046373">
    <property type="entry name" value="Acyl-CoA_Oxase/DH_mid-dom_sf"/>
</dbReference>
<evidence type="ECO:0000256" key="3">
    <source>
        <dbReference type="ARBA" id="ARBA00022630"/>
    </source>
</evidence>
<dbReference type="Pfam" id="PF02771">
    <property type="entry name" value="Acyl-CoA_dh_N"/>
    <property type="match status" value="1"/>
</dbReference>
<dbReference type="InterPro" id="IPR006091">
    <property type="entry name" value="Acyl-CoA_Oxase/DH_mid-dom"/>
</dbReference>
<dbReference type="InterPro" id="IPR009075">
    <property type="entry name" value="AcylCo_DH/oxidase_C"/>
</dbReference>
<proteinExistence type="inferred from homology"/>
<reference evidence="9 10" key="1">
    <citation type="submission" date="2024-10" db="EMBL/GenBank/DDBJ databases">
        <title>The Natural Products Discovery Center: Release of the First 8490 Sequenced Strains for Exploring Actinobacteria Biosynthetic Diversity.</title>
        <authorList>
            <person name="Kalkreuter E."/>
            <person name="Kautsar S.A."/>
            <person name="Yang D."/>
            <person name="Bader C.D."/>
            <person name="Teijaro C.N."/>
            <person name="Fluegel L."/>
            <person name="Davis C.M."/>
            <person name="Simpson J.R."/>
            <person name="Lauterbach L."/>
            <person name="Steele A.D."/>
            <person name="Gui C."/>
            <person name="Meng S."/>
            <person name="Li G."/>
            <person name="Viehrig K."/>
            <person name="Ye F."/>
            <person name="Su P."/>
            <person name="Kiefer A.F."/>
            <person name="Nichols A."/>
            <person name="Cepeda A.J."/>
            <person name="Yan W."/>
            <person name="Fan B."/>
            <person name="Jiang Y."/>
            <person name="Adhikari A."/>
            <person name="Zheng C.-J."/>
            <person name="Schuster L."/>
            <person name="Cowan T.M."/>
            <person name="Smanski M.J."/>
            <person name="Chevrette M.G."/>
            <person name="De Carvalho L.P.S."/>
            <person name="Shen B."/>
        </authorList>
    </citation>
    <scope>NUCLEOTIDE SEQUENCE [LARGE SCALE GENOMIC DNA]</scope>
    <source>
        <strain evidence="9 10">NPDC049639</strain>
    </source>
</reference>
<feature type="domain" description="Acyl-CoA oxidase/dehydrogenase middle" evidence="7">
    <location>
        <begin position="454"/>
        <end position="537"/>
    </location>
</feature>
<name>A0ABW8ATP8_9ACTN</name>
<dbReference type="InterPro" id="IPR037069">
    <property type="entry name" value="AcylCoA_DH/ox_N_sf"/>
</dbReference>
<keyword evidence="5" id="KW-0560">Oxidoreductase</keyword>
<comment type="caution">
    <text evidence="9">The sequence shown here is derived from an EMBL/GenBank/DDBJ whole genome shotgun (WGS) entry which is preliminary data.</text>
</comment>
<dbReference type="PANTHER" id="PTHR43292:SF4">
    <property type="entry name" value="ACYL-COA DEHYDROGENASE FADE34"/>
    <property type="match status" value="1"/>
</dbReference>
<dbReference type="Pfam" id="PF00441">
    <property type="entry name" value="Acyl-CoA_dh_1"/>
    <property type="match status" value="2"/>
</dbReference>
<dbReference type="Gene3D" id="2.40.110.10">
    <property type="entry name" value="Butyryl-CoA Dehydrogenase, subunit A, domain 2"/>
    <property type="match status" value="1"/>
</dbReference>
<evidence type="ECO:0000313" key="9">
    <source>
        <dbReference type="EMBL" id="MFI7589765.1"/>
    </source>
</evidence>
<dbReference type="Pfam" id="PF02770">
    <property type="entry name" value="Acyl-CoA_dh_M"/>
    <property type="match status" value="1"/>
</dbReference>
<keyword evidence="4" id="KW-0274">FAD</keyword>
<evidence type="ECO:0000313" key="10">
    <source>
        <dbReference type="Proteomes" id="UP001612915"/>
    </source>
</evidence>
<comment type="cofactor">
    <cofactor evidence="1">
        <name>FAD</name>
        <dbReference type="ChEBI" id="CHEBI:57692"/>
    </cofactor>
</comment>
<evidence type="ECO:0000259" key="7">
    <source>
        <dbReference type="Pfam" id="PF02770"/>
    </source>
</evidence>
<feature type="domain" description="Acyl-CoA dehydrogenase/oxidase C-terminal" evidence="6">
    <location>
        <begin position="561"/>
        <end position="706"/>
    </location>
</feature>
<keyword evidence="10" id="KW-1185">Reference proteome</keyword>
<gene>
    <name evidence="9" type="ORF">ACIB24_22070</name>
</gene>
<feature type="domain" description="Acyl-CoA dehydrogenase/oxidase N-terminal" evidence="8">
    <location>
        <begin position="377"/>
        <end position="450"/>
    </location>
</feature>
<keyword evidence="3" id="KW-0285">Flavoprotein</keyword>
<comment type="similarity">
    <text evidence="2">Belongs to the acyl-CoA dehydrogenase family.</text>
</comment>
<dbReference type="Gene3D" id="1.10.540.10">
    <property type="entry name" value="Acyl-CoA dehydrogenase/oxidase, N-terminal domain"/>
    <property type="match status" value="1"/>
</dbReference>
<accession>A0ABW8ATP8</accession>
<sequence>MGIAVTAEQAALQRSVHEWASRTAPGTRPAPEEFGAVGGSLVDAAVALEACGRELVPALSTVLTANLLSGYATTGSLATGLSDGSVAGAVALHGEVTATATATATGAGAGAGAWRLDGSVPHLFGVANGTAAVVLLPARFDGTEAWFALDSTTDGLTVEDLEPFDLSQRVAALRLDDVAGAHPLPGLTRAAVRDLAATLAAAEAAGLAAAALTTAVEYAKVRVQFGRPVGGFQAVKHLCATMLCRAEEAAAVAWDAARAHDEDDRDGSTTAPLASAVAAAVALEAAVDNTRDAIQVLGGIGFTWEHDAHRLFRRALALRQWLGGTAGWRVRAAELVRHGARRPLTLPPAQPAPGLEELRGAVRALIERLPGDPAGRRAALADSGYLVPHWPAPYGVAATAREQLVVEEEFDRAGVERPDLGIAAWAVPTIVRHGTDAQRERFVRPSLRGEITWCQLFSEPEAGSDLASLRTRATRVDGGWSLTGQKVWTSLAHTADWAICLARSDSQAAKHRGITYFLVDMHSPGIETRPLREITGEALFNEVFLTDVFVPDDCVVGEVHGGWRLARTTLAQERVSMGGASALGSHLEALLALKDGEALGDERLGELVARGSAVSLLGLLATARRVEAEDGGQVAPPGPESSVVKLLGVRHRQDVAQAAFDALGEAALAVGPDSGPVLHELLLTRCLSIAGGTTQVLLTVAGERLLGLPREPAVAS</sequence>
<evidence type="ECO:0000256" key="4">
    <source>
        <dbReference type="ARBA" id="ARBA00022827"/>
    </source>
</evidence>
<dbReference type="Gene3D" id="1.20.140.10">
    <property type="entry name" value="Butyryl-CoA Dehydrogenase, subunit A, domain 3"/>
    <property type="match status" value="2"/>
</dbReference>
<evidence type="ECO:0000256" key="1">
    <source>
        <dbReference type="ARBA" id="ARBA00001974"/>
    </source>
</evidence>
<dbReference type="InterPro" id="IPR013786">
    <property type="entry name" value="AcylCoA_DH/ox_N"/>
</dbReference>